<dbReference type="OrthoDB" id="5289641at2759"/>
<dbReference type="AlphaFoldDB" id="A0A2T4BL09"/>
<dbReference type="RefSeq" id="XP_024753307.1">
    <property type="nucleotide sequence ID" value="XM_024888937.1"/>
</dbReference>
<dbReference type="GeneID" id="36597056"/>
<sequence length="127" mass="14327">VPWPGDTYKIIEESTGASLAVHYASLRLLDFGNAWEPNLSWLCVETNGYFGFFHPRSNLYLSAHGTGINLSKTFGPDQYFIPRKHPKGGYQLLSPEGPNTLKQLAVLLPNQTQIVRRQHAGTIWRFV</sequence>
<organism evidence="1 2">
    <name type="scientific">Trichoderma citrinoviride</name>
    <dbReference type="NCBI Taxonomy" id="58853"/>
    <lineage>
        <taxon>Eukaryota</taxon>
        <taxon>Fungi</taxon>
        <taxon>Dikarya</taxon>
        <taxon>Ascomycota</taxon>
        <taxon>Pezizomycotina</taxon>
        <taxon>Sordariomycetes</taxon>
        <taxon>Hypocreomycetidae</taxon>
        <taxon>Hypocreales</taxon>
        <taxon>Hypocreaceae</taxon>
        <taxon>Trichoderma</taxon>
    </lineage>
</organism>
<dbReference type="PANTHER" id="PTHR39697">
    <property type="entry name" value="RICIN B LECTIN DOMAIN-CONTAINING PROTEIN-RELATED"/>
    <property type="match status" value="1"/>
</dbReference>
<dbReference type="PANTHER" id="PTHR39697:SF1">
    <property type="entry name" value="RICIN B LECTIN DOMAIN-CONTAINING PROTEIN"/>
    <property type="match status" value="1"/>
</dbReference>
<evidence type="ECO:0000313" key="1">
    <source>
        <dbReference type="EMBL" id="PTB69987.1"/>
    </source>
</evidence>
<proteinExistence type="predicted"/>
<name>A0A2T4BL09_9HYPO</name>
<reference evidence="2" key="1">
    <citation type="submission" date="2016-07" db="EMBL/GenBank/DDBJ databases">
        <title>Multiple horizontal gene transfer events from other fungi enriched the ability of initially mycotrophic Trichoderma (Ascomycota) to feed on dead plant biomass.</title>
        <authorList>
            <consortium name="DOE Joint Genome Institute"/>
            <person name="Atanasova L."/>
            <person name="Chenthamara K."/>
            <person name="Zhang J."/>
            <person name="Grujic M."/>
            <person name="Henrissat B."/>
            <person name="Kuo A."/>
            <person name="Aerts A."/>
            <person name="Salamov A."/>
            <person name="Lipzen A."/>
            <person name="Labutti K."/>
            <person name="Barry K."/>
            <person name="Miao Y."/>
            <person name="Rahimi M.J."/>
            <person name="Shen Q."/>
            <person name="Grigoriev I.V."/>
            <person name="Kubicek C.P."/>
            <person name="Druzhinina I.S."/>
        </authorList>
    </citation>
    <scope>NUCLEOTIDE SEQUENCE [LARGE SCALE GENOMIC DNA]</scope>
    <source>
        <strain evidence="2">TUCIM 6016</strain>
    </source>
</reference>
<dbReference type="Proteomes" id="UP000241546">
    <property type="component" value="Unassembled WGS sequence"/>
</dbReference>
<feature type="non-terminal residue" evidence="1">
    <location>
        <position position="127"/>
    </location>
</feature>
<evidence type="ECO:0000313" key="2">
    <source>
        <dbReference type="Proteomes" id="UP000241546"/>
    </source>
</evidence>
<keyword evidence="2" id="KW-1185">Reference proteome</keyword>
<protein>
    <submittedName>
        <fullName evidence="1">Uncharacterized protein</fullName>
    </submittedName>
</protein>
<dbReference type="EMBL" id="KZ680208">
    <property type="protein sequence ID" value="PTB69987.1"/>
    <property type="molecule type" value="Genomic_DNA"/>
</dbReference>
<accession>A0A2T4BL09</accession>
<gene>
    <name evidence="1" type="ORF">BBK36DRAFT_1083594</name>
</gene>
<feature type="non-terminal residue" evidence="1">
    <location>
        <position position="1"/>
    </location>
</feature>